<dbReference type="EMBL" id="AP019416">
    <property type="protein sequence ID" value="BBI50721.1"/>
    <property type="molecule type" value="Genomic_DNA"/>
</dbReference>
<gene>
    <name evidence="1" type="ORF">HORIV_31420</name>
</gene>
<keyword evidence="2" id="KW-1185">Reference proteome</keyword>
<proteinExistence type="predicted"/>
<reference evidence="2" key="1">
    <citation type="journal article" date="2019" name="Microbiol. Resour. Announc.">
        <title>Complete Genome Sequence of Halomonas olivaria, a Moderately Halophilic Bacterium Isolated from Olive Processing Effluents, Obtained by Nanopore Sequencing.</title>
        <authorList>
            <person name="Nagata S."/>
            <person name="Ii K.M."/>
            <person name="Tsukimi T."/>
            <person name="Miura M.C."/>
            <person name="Galipon J."/>
            <person name="Arakawa K."/>
        </authorList>
    </citation>
    <scope>NUCLEOTIDE SEQUENCE [LARGE SCALE GENOMIC DNA]</scope>
    <source>
        <strain evidence="2">TYRC17</strain>
    </source>
</reference>
<protein>
    <submittedName>
        <fullName evidence="1">Uncharacterized protein</fullName>
    </submittedName>
</protein>
<organism evidence="1 2">
    <name type="scientific">Vreelandella olivaria</name>
    <dbReference type="NCBI Taxonomy" id="390919"/>
    <lineage>
        <taxon>Bacteria</taxon>
        <taxon>Pseudomonadati</taxon>
        <taxon>Pseudomonadota</taxon>
        <taxon>Gammaproteobacteria</taxon>
        <taxon>Oceanospirillales</taxon>
        <taxon>Halomonadaceae</taxon>
        <taxon>Vreelandella</taxon>
    </lineage>
</organism>
<dbReference type="Pfam" id="PF05988">
    <property type="entry name" value="DUF899"/>
    <property type="match status" value="1"/>
</dbReference>
<dbReference type="Proteomes" id="UP000289555">
    <property type="component" value="Chromosome"/>
</dbReference>
<evidence type="ECO:0000313" key="2">
    <source>
        <dbReference type="Proteomes" id="UP000289555"/>
    </source>
</evidence>
<accession>A0ABM7GJG4</accession>
<sequence>MFHTYSSYARGNEEVIGAFVYLDITPKGRNDKEIMDWVRRHDEYDASPANVSCHS</sequence>
<name>A0ABM7GJG4_9GAMM</name>
<dbReference type="InterPro" id="IPR010296">
    <property type="entry name" value="DUF899_thioredox"/>
</dbReference>
<evidence type="ECO:0000313" key="1">
    <source>
        <dbReference type="EMBL" id="BBI50721.1"/>
    </source>
</evidence>